<keyword evidence="1" id="KW-0472">Membrane</keyword>
<dbReference type="WBParaSite" id="DME_0001014301-mRNA-1">
    <property type="protein sequence ID" value="DME_0001014301-mRNA-1"/>
    <property type="gene ID" value="DME_0001014301"/>
</dbReference>
<feature type="transmembrane region" description="Helical" evidence="1">
    <location>
        <begin position="34"/>
        <end position="54"/>
    </location>
</feature>
<dbReference type="Proteomes" id="UP000274756">
    <property type="component" value="Unassembled WGS sequence"/>
</dbReference>
<keyword evidence="1" id="KW-1133">Transmembrane helix</keyword>
<dbReference type="OrthoDB" id="5856367at2759"/>
<keyword evidence="1" id="KW-0812">Transmembrane</keyword>
<reference evidence="2 4" key="2">
    <citation type="submission" date="2018-11" db="EMBL/GenBank/DDBJ databases">
        <authorList>
            <consortium name="Pathogen Informatics"/>
        </authorList>
    </citation>
    <scope>NUCLEOTIDE SEQUENCE [LARGE SCALE GENOMIC DNA]</scope>
</reference>
<accession>A0A0N4UQ71</accession>
<evidence type="ECO:0000313" key="2">
    <source>
        <dbReference type="EMBL" id="VDN53692.1"/>
    </source>
</evidence>
<dbReference type="EMBL" id="UYYG01000164">
    <property type="protein sequence ID" value="VDN53692.1"/>
    <property type="molecule type" value="Genomic_DNA"/>
</dbReference>
<dbReference type="Proteomes" id="UP000038040">
    <property type="component" value="Unplaced"/>
</dbReference>
<sequence length="98" mass="11348">MKLTGRTIFKTLSMCEKPKQLDTSSAWEFCPLSCYRLLLIISGLLTYSLIYLIYAQHHALLLYFMTGFILILFKNIILRKASLEKNFNNGSFNNETSK</sequence>
<proteinExistence type="predicted"/>
<evidence type="ECO:0000313" key="4">
    <source>
        <dbReference type="Proteomes" id="UP000274756"/>
    </source>
</evidence>
<evidence type="ECO:0000313" key="5">
    <source>
        <dbReference type="WBParaSite" id="DME_0001014301-mRNA-1"/>
    </source>
</evidence>
<feature type="transmembrane region" description="Helical" evidence="1">
    <location>
        <begin position="60"/>
        <end position="78"/>
    </location>
</feature>
<reference evidence="5" key="1">
    <citation type="submission" date="2017-02" db="UniProtKB">
        <authorList>
            <consortium name="WormBaseParasite"/>
        </authorList>
    </citation>
    <scope>IDENTIFICATION</scope>
</reference>
<evidence type="ECO:0000256" key="1">
    <source>
        <dbReference type="SAM" id="Phobius"/>
    </source>
</evidence>
<organism evidence="3 5">
    <name type="scientific">Dracunculus medinensis</name>
    <name type="common">Guinea worm</name>
    <dbReference type="NCBI Taxonomy" id="318479"/>
    <lineage>
        <taxon>Eukaryota</taxon>
        <taxon>Metazoa</taxon>
        <taxon>Ecdysozoa</taxon>
        <taxon>Nematoda</taxon>
        <taxon>Chromadorea</taxon>
        <taxon>Rhabditida</taxon>
        <taxon>Spirurina</taxon>
        <taxon>Dracunculoidea</taxon>
        <taxon>Dracunculidae</taxon>
        <taxon>Dracunculus</taxon>
    </lineage>
</organism>
<gene>
    <name evidence="2" type="ORF">DME_LOCUS3665</name>
</gene>
<name>A0A0N4UQ71_DRAME</name>
<keyword evidence="4" id="KW-1185">Reference proteome</keyword>
<protein>
    <submittedName>
        <fullName evidence="5">7TM_GPCR_Srx domain-containing protein</fullName>
    </submittedName>
</protein>
<evidence type="ECO:0000313" key="3">
    <source>
        <dbReference type="Proteomes" id="UP000038040"/>
    </source>
</evidence>
<dbReference type="AlphaFoldDB" id="A0A0N4UQ71"/>